<reference evidence="2 3" key="1">
    <citation type="journal article" date="2015" name="PLoS ONE">
        <title>Investigation of a Large Collection of Pseudomonas aeruginosa Bacteriophages Collected from a Single Environmental Source in Abidjan, Cote d'Ivoire.</title>
        <authorList>
            <person name="Essoh C."/>
            <person name="Latino L."/>
            <person name="Midoux C."/>
            <person name="Blouin Y."/>
            <person name="Loukou G."/>
            <person name="Nguetta S.P."/>
            <person name="Lathro S."/>
            <person name="Cablanmian A."/>
            <person name="Kouassi A.K."/>
            <person name="Vergnaud G."/>
            <person name="Pourcel C."/>
        </authorList>
    </citation>
    <scope>NUCLEOTIDE SEQUENCE [LARGE SCALE GENOMIC DNA]</scope>
    <source>
        <strain evidence="2">Ab08</strain>
    </source>
</reference>
<gene>
    <name evidence="2" type="primary">ORF69</name>
</gene>
<dbReference type="EMBL" id="LN610575">
    <property type="protein sequence ID" value="CEF89383.1"/>
    <property type="molecule type" value="Genomic_DNA"/>
</dbReference>
<proteinExistence type="predicted"/>
<feature type="domain" description="Cyanophage baseplate Pam3 plug gp18" evidence="1">
    <location>
        <begin position="7"/>
        <end position="109"/>
    </location>
</feature>
<evidence type="ECO:0000313" key="3">
    <source>
        <dbReference type="Proteomes" id="UP000030224"/>
    </source>
</evidence>
<accession>A0A0A1IUB6</accession>
<sequence length="118" mass="13992">MSTTYIDTLPLYQDRKYRYAVAIEGISRVLQFYWNSRSRQWHMDIFDEELNPILTGLAVVPQYPIMADYAMQHIGFNGYFLLMPVNLEQVQYKHDASDIVPQFFELLYVNVDLEDDVE</sequence>
<dbReference type="Pfam" id="PF22479">
    <property type="entry name" value="Pam3_gp18"/>
    <property type="match status" value="1"/>
</dbReference>
<evidence type="ECO:0000313" key="2">
    <source>
        <dbReference type="EMBL" id="CEF89383.1"/>
    </source>
</evidence>
<dbReference type="Proteomes" id="UP000030224">
    <property type="component" value="Segment"/>
</dbReference>
<dbReference type="InterPro" id="IPR054252">
    <property type="entry name" value="Pam3_gp18"/>
</dbReference>
<protein>
    <recommendedName>
        <fullName evidence="1">Cyanophage baseplate Pam3 plug gp18 domain-containing protein</fullName>
    </recommendedName>
</protein>
<organism evidence="2 3">
    <name type="scientific">Pseudomonas phage vB_PaeM_C2-10_Ab08</name>
    <dbReference type="NCBI Taxonomy" id="1548903"/>
    <lineage>
        <taxon>Viruses</taxon>
        <taxon>Duplodnaviria</taxon>
        <taxon>Heunggongvirae</taxon>
        <taxon>Uroviricota</taxon>
        <taxon>Caudoviricetes</taxon>
        <taxon>Vandenendeviridae</taxon>
        <taxon>Skurskavirinae</taxon>
        <taxon>Pakpunavirus</taxon>
        <taxon>Pakpunavirus CAb1</taxon>
    </lineage>
</organism>
<evidence type="ECO:0000259" key="1">
    <source>
        <dbReference type="Pfam" id="PF22479"/>
    </source>
</evidence>
<name>A0A0A1IUB6_9CAUD</name>